<protein>
    <submittedName>
        <fullName evidence="1">Uncharacterized protein</fullName>
    </submittedName>
</protein>
<organism evidence="1 2">
    <name type="scientific">Trichonephila inaurata madagascariensis</name>
    <dbReference type="NCBI Taxonomy" id="2747483"/>
    <lineage>
        <taxon>Eukaryota</taxon>
        <taxon>Metazoa</taxon>
        <taxon>Ecdysozoa</taxon>
        <taxon>Arthropoda</taxon>
        <taxon>Chelicerata</taxon>
        <taxon>Arachnida</taxon>
        <taxon>Araneae</taxon>
        <taxon>Araneomorphae</taxon>
        <taxon>Entelegynae</taxon>
        <taxon>Araneoidea</taxon>
        <taxon>Nephilidae</taxon>
        <taxon>Trichonephila</taxon>
        <taxon>Trichonephila inaurata</taxon>
    </lineage>
</organism>
<reference evidence="1" key="1">
    <citation type="submission" date="2020-08" db="EMBL/GenBank/DDBJ databases">
        <title>Multicomponent nature underlies the extraordinary mechanical properties of spider dragline silk.</title>
        <authorList>
            <person name="Kono N."/>
            <person name="Nakamura H."/>
            <person name="Mori M."/>
            <person name="Yoshida Y."/>
            <person name="Ohtoshi R."/>
            <person name="Malay A.D."/>
            <person name="Moran D.A.P."/>
            <person name="Tomita M."/>
            <person name="Numata K."/>
            <person name="Arakawa K."/>
        </authorList>
    </citation>
    <scope>NUCLEOTIDE SEQUENCE</scope>
</reference>
<comment type="caution">
    <text evidence="1">The sequence shown here is derived from an EMBL/GenBank/DDBJ whole genome shotgun (WGS) entry which is preliminary data.</text>
</comment>
<keyword evidence="2" id="KW-1185">Reference proteome</keyword>
<accession>A0A8X6IN71</accession>
<dbReference type="EMBL" id="BMAV01026662">
    <property type="protein sequence ID" value="GFS52251.1"/>
    <property type="molecule type" value="Genomic_DNA"/>
</dbReference>
<name>A0A8X6IN71_9ARAC</name>
<proteinExistence type="predicted"/>
<evidence type="ECO:0000313" key="1">
    <source>
        <dbReference type="EMBL" id="GFS52251.1"/>
    </source>
</evidence>
<dbReference type="AlphaFoldDB" id="A0A8X6IN71"/>
<dbReference type="Proteomes" id="UP000886998">
    <property type="component" value="Unassembled WGS sequence"/>
</dbReference>
<gene>
    <name evidence="1" type="ORF">TNIN_137611</name>
</gene>
<evidence type="ECO:0000313" key="2">
    <source>
        <dbReference type="Proteomes" id="UP000886998"/>
    </source>
</evidence>
<sequence>MVIGGTFSARESSSAYISSSSRRYTLCLDSSTARALTAIVSCRAFVEPSEMAEATVSLCTFFRGSYSRFVGLCASKHHPISYQLNAVPFCGDGPMRN</sequence>